<dbReference type="EMBL" id="AGCK01000024">
    <property type="protein sequence ID" value="EHM54828.1"/>
    <property type="molecule type" value="Genomic_DNA"/>
</dbReference>
<feature type="transmembrane region" description="Helical" evidence="3">
    <location>
        <begin position="16"/>
        <end position="37"/>
    </location>
</feature>
<comment type="function">
    <text evidence="1">Probable aspartic protease that is responsible for the proteolytic cleavage of the RNA polymerase sigma E factor (SigE/spoIIGB) to yield the active peptide in the mother cell during sporulation. Responds to a signal from the forespore that is triggered by the extracellular signal protein SpoIIR.</text>
</comment>
<dbReference type="HOGENOM" id="CLU_059158_2_0_9"/>
<dbReference type="AlphaFoldDB" id="G9YLG3"/>
<evidence type="ECO:0000313" key="4">
    <source>
        <dbReference type="EMBL" id="EHM54828.1"/>
    </source>
</evidence>
<keyword evidence="1" id="KW-0064">Aspartyl protease</keyword>
<keyword evidence="1" id="KW-0749">Sporulation</keyword>
<name>G9YLG3_FLAPL</name>
<keyword evidence="1" id="KW-0378">Hydrolase</keyword>
<keyword evidence="1 3" id="KW-0472">Membrane</keyword>
<evidence type="ECO:0000256" key="2">
    <source>
        <dbReference type="PIRSR" id="PIRSR018571-1"/>
    </source>
</evidence>
<comment type="similarity">
    <text evidence="1">Belongs to the peptidase U4 family.</text>
</comment>
<sequence>MGNDRPEDRGGRGVTVIYLDELFLLNFVVDYLLLLAAGRLSGEILRRGWLALGAAIGAAYAAAAVLPGMGFLLHPLCKLGAAVLALLAGYGKSRRLLRVSLVFFAVSAAFGGGVFALQLLGGRGLTLQNGIFYSAMDLRLILLSAAGCYVLITLLFQRTARHSGLRRELVPAVLTLEGRRVALTALVDTGNTLTDPATGRPVMVAEGEKVGALFPDGQAPAPEELRRPVEALERLGRQGWQGRCRLLPYQAVGVECGMLLALRLDGARVGTEDYGKLLLALSPTRLTDGGGYHALIGT</sequence>
<dbReference type="EC" id="3.4.23.-" evidence="1"/>
<dbReference type="Pfam" id="PF03419">
    <property type="entry name" value="Peptidase_U4"/>
    <property type="match status" value="1"/>
</dbReference>
<dbReference type="GO" id="GO:0006508">
    <property type="term" value="P:proteolysis"/>
    <property type="evidence" value="ECO:0007669"/>
    <property type="project" value="UniProtKB-KW"/>
</dbReference>
<keyword evidence="3" id="KW-1133">Transmembrane helix</keyword>
<dbReference type="PATRIC" id="fig|411475.3.peg.277"/>
<organism evidence="4 5">
    <name type="scientific">Flavonifractor plautii ATCC 29863</name>
    <dbReference type="NCBI Taxonomy" id="411475"/>
    <lineage>
        <taxon>Bacteria</taxon>
        <taxon>Bacillati</taxon>
        <taxon>Bacillota</taxon>
        <taxon>Clostridia</taxon>
        <taxon>Eubacteriales</taxon>
        <taxon>Oscillospiraceae</taxon>
        <taxon>Flavonifractor</taxon>
    </lineage>
</organism>
<feature type="transmembrane region" description="Helical" evidence="3">
    <location>
        <begin position="72"/>
        <end position="89"/>
    </location>
</feature>
<keyword evidence="1" id="KW-1003">Cell membrane</keyword>
<protein>
    <recommendedName>
        <fullName evidence="1">Sporulation sigma-E factor-processing peptidase</fullName>
        <ecNumber evidence="1">3.4.23.-</ecNumber>
    </recommendedName>
    <alternativeName>
        <fullName evidence="1">Membrane-associated aspartic protease</fullName>
    </alternativeName>
    <alternativeName>
        <fullName evidence="1">Stage II sporulation protein GA</fullName>
    </alternativeName>
</protein>
<feature type="transmembrane region" description="Helical" evidence="3">
    <location>
        <begin position="140"/>
        <end position="157"/>
    </location>
</feature>
<dbReference type="GO" id="GO:0004190">
    <property type="term" value="F:aspartic-type endopeptidase activity"/>
    <property type="evidence" value="ECO:0007669"/>
    <property type="project" value="UniProtKB-KW"/>
</dbReference>
<gene>
    <name evidence="4" type="ORF">HMPREF0372_00329</name>
</gene>
<keyword evidence="1" id="KW-0645">Protease</keyword>
<accession>G9YLG3</accession>
<feature type="transmembrane region" description="Helical" evidence="3">
    <location>
        <begin position="49"/>
        <end position="66"/>
    </location>
</feature>
<evidence type="ECO:0000256" key="3">
    <source>
        <dbReference type="SAM" id="Phobius"/>
    </source>
</evidence>
<dbReference type="InterPro" id="IPR005081">
    <property type="entry name" value="SpoIIGA"/>
</dbReference>
<dbReference type="GO" id="GO:0030436">
    <property type="term" value="P:asexual sporulation"/>
    <property type="evidence" value="ECO:0007669"/>
    <property type="project" value="InterPro"/>
</dbReference>
<dbReference type="STRING" id="292800.A4U99_10195"/>
<comment type="subcellular location">
    <subcellularLocation>
        <location evidence="1">Cell membrane</location>
    </subcellularLocation>
</comment>
<keyword evidence="3" id="KW-0812">Transmembrane</keyword>
<evidence type="ECO:0000256" key="1">
    <source>
        <dbReference type="PIRNR" id="PIRNR018571"/>
    </source>
</evidence>
<feature type="transmembrane region" description="Helical" evidence="3">
    <location>
        <begin position="101"/>
        <end position="120"/>
    </location>
</feature>
<proteinExistence type="inferred from homology"/>
<dbReference type="Proteomes" id="UP000004459">
    <property type="component" value="Unassembled WGS sequence"/>
</dbReference>
<dbReference type="GO" id="GO:0005886">
    <property type="term" value="C:plasma membrane"/>
    <property type="evidence" value="ECO:0007669"/>
    <property type="project" value="UniProtKB-SubCell"/>
</dbReference>
<reference evidence="4 5" key="1">
    <citation type="submission" date="2011-08" db="EMBL/GenBank/DDBJ databases">
        <authorList>
            <person name="Weinstock G."/>
            <person name="Sodergren E."/>
            <person name="Clifton S."/>
            <person name="Fulton L."/>
            <person name="Fulton B."/>
            <person name="Courtney L."/>
            <person name="Fronick C."/>
            <person name="Harrison M."/>
            <person name="Strong C."/>
            <person name="Farmer C."/>
            <person name="Delahaunty K."/>
            <person name="Markovic C."/>
            <person name="Hall O."/>
            <person name="Minx P."/>
            <person name="Tomlinson C."/>
            <person name="Mitreva M."/>
            <person name="Hou S."/>
            <person name="Chen J."/>
            <person name="Wollam A."/>
            <person name="Pepin K.H."/>
            <person name="Johnson M."/>
            <person name="Bhonagiri V."/>
            <person name="Zhang X."/>
            <person name="Suruliraj S."/>
            <person name="Warren W."/>
            <person name="Chinwalla A."/>
            <person name="Mardis E.R."/>
            <person name="Wilson R.K."/>
        </authorList>
    </citation>
    <scope>NUCLEOTIDE SEQUENCE [LARGE SCALE GENOMIC DNA]</scope>
    <source>
        <strain evidence="4 5">ATCC 29863</strain>
    </source>
</reference>
<feature type="active site" evidence="2">
    <location>
        <position position="188"/>
    </location>
</feature>
<dbReference type="PIRSF" id="PIRSF018571">
    <property type="entry name" value="SpoIIGA"/>
    <property type="match status" value="1"/>
</dbReference>
<comment type="caution">
    <text evidence="4">The sequence shown here is derived from an EMBL/GenBank/DDBJ whole genome shotgun (WGS) entry which is preliminary data.</text>
</comment>
<dbReference type="GO" id="GO:0030435">
    <property type="term" value="P:sporulation resulting in formation of a cellular spore"/>
    <property type="evidence" value="ECO:0007669"/>
    <property type="project" value="UniProtKB-KW"/>
</dbReference>
<evidence type="ECO:0000313" key="5">
    <source>
        <dbReference type="Proteomes" id="UP000004459"/>
    </source>
</evidence>